<reference evidence="1" key="1">
    <citation type="journal article" date="2023" name="Mol. Phylogenet. Evol.">
        <title>Genome-scale phylogeny and comparative genomics of the fungal order Sordariales.</title>
        <authorList>
            <person name="Hensen N."/>
            <person name="Bonometti L."/>
            <person name="Westerberg I."/>
            <person name="Brannstrom I.O."/>
            <person name="Guillou S."/>
            <person name="Cros-Aarteil S."/>
            <person name="Calhoun S."/>
            <person name="Haridas S."/>
            <person name="Kuo A."/>
            <person name="Mondo S."/>
            <person name="Pangilinan J."/>
            <person name="Riley R."/>
            <person name="LaButti K."/>
            <person name="Andreopoulos B."/>
            <person name="Lipzen A."/>
            <person name="Chen C."/>
            <person name="Yan M."/>
            <person name="Daum C."/>
            <person name="Ng V."/>
            <person name="Clum A."/>
            <person name="Steindorff A."/>
            <person name="Ohm R.A."/>
            <person name="Martin F."/>
            <person name="Silar P."/>
            <person name="Natvig D.O."/>
            <person name="Lalanne C."/>
            <person name="Gautier V."/>
            <person name="Ament-Velasquez S.L."/>
            <person name="Kruys A."/>
            <person name="Hutchinson M.I."/>
            <person name="Powell A.J."/>
            <person name="Barry K."/>
            <person name="Miller A.N."/>
            <person name="Grigoriev I.V."/>
            <person name="Debuchy R."/>
            <person name="Gladieux P."/>
            <person name="Hiltunen Thoren M."/>
            <person name="Johannesson H."/>
        </authorList>
    </citation>
    <scope>NUCLEOTIDE SEQUENCE</scope>
    <source>
        <strain evidence="1">CBS 123565</strain>
    </source>
</reference>
<accession>A0AAN6ZBR6</accession>
<name>A0AAN6ZBR6_9PEZI</name>
<organism evidence="1 2">
    <name type="scientific">Trichocladium antarcticum</name>
    <dbReference type="NCBI Taxonomy" id="1450529"/>
    <lineage>
        <taxon>Eukaryota</taxon>
        <taxon>Fungi</taxon>
        <taxon>Dikarya</taxon>
        <taxon>Ascomycota</taxon>
        <taxon>Pezizomycotina</taxon>
        <taxon>Sordariomycetes</taxon>
        <taxon>Sordariomycetidae</taxon>
        <taxon>Sordariales</taxon>
        <taxon>Chaetomiaceae</taxon>
        <taxon>Trichocladium</taxon>
    </lineage>
</organism>
<protein>
    <submittedName>
        <fullName evidence="1">Uncharacterized protein</fullName>
    </submittedName>
</protein>
<comment type="caution">
    <text evidence="1">The sequence shown here is derived from an EMBL/GenBank/DDBJ whole genome shotgun (WGS) entry which is preliminary data.</text>
</comment>
<dbReference type="AlphaFoldDB" id="A0AAN6ZBR6"/>
<reference evidence="1" key="2">
    <citation type="submission" date="2023-05" db="EMBL/GenBank/DDBJ databases">
        <authorList>
            <consortium name="Lawrence Berkeley National Laboratory"/>
            <person name="Steindorff A."/>
            <person name="Hensen N."/>
            <person name="Bonometti L."/>
            <person name="Westerberg I."/>
            <person name="Brannstrom I.O."/>
            <person name="Guillou S."/>
            <person name="Cros-Aarteil S."/>
            <person name="Calhoun S."/>
            <person name="Haridas S."/>
            <person name="Kuo A."/>
            <person name="Mondo S."/>
            <person name="Pangilinan J."/>
            <person name="Riley R."/>
            <person name="Labutti K."/>
            <person name="Andreopoulos B."/>
            <person name="Lipzen A."/>
            <person name="Chen C."/>
            <person name="Yanf M."/>
            <person name="Daum C."/>
            <person name="Ng V."/>
            <person name="Clum A."/>
            <person name="Ohm R."/>
            <person name="Martin F."/>
            <person name="Silar P."/>
            <person name="Natvig D."/>
            <person name="Lalanne C."/>
            <person name="Gautier V."/>
            <person name="Ament-Velasquez S.L."/>
            <person name="Kruys A."/>
            <person name="Hutchinson M.I."/>
            <person name="Powell A.J."/>
            <person name="Barry K."/>
            <person name="Miller A.N."/>
            <person name="Grigoriev I.V."/>
            <person name="Debuchy R."/>
            <person name="Gladieux P."/>
            <person name="Thoren M.H."/>
            <person name="Johannesson H."/>
        </authorList>
    </citation>
    <scope>NUCLEOTIDE SEQUENCE</scope>
    <source>
        <strain evidence="1">CBS 123565</strain>
    </source>
</reference>
<dbReference type="Proteomes" id="UP001304895">
    <property type="component" value="Unassembled WGS sequence"/>
</dbReference>
<sequence>MVVTPQRGRRRRKRMQALRLLGARSLWGRGCWRGGWRGRIIGGCRGGNEGLSGFRRLGVSRAGVLTVRSFQPAANIYCGCIVASMRCNTDRSVPT</sequence>
<dbReference type="EMBL" id="MU853413">
    <property type="protein sequence ID" value="KAK4133220.1"/>
    <property type="molecule type" value="Genomic_DNA"/>
</dbReference>
<evidence type="ECO:0000313" key="2">
    <source>
        <dbReference type="Proteomes" id="UP001304895"/>
    </source>
</evidence>
<evidence type="ECO:0000313" key="1">
    <source>
        <dbReference type="EMBL" id="KAK4133220.1"/>
    </source>
</evidence>
<gene>
    <name evidence="1" type="ORF">BT67DRAFT_59586</name>
</gene>
<proteinExistence type="predicted"/>
<keyword evidence="2" id="KW-1185">Reference proteome</keyword>